<feature type="region of interest" description="Disordered" evidence="1">
    <location>
        <begin position="66"/>
        <end position="90"/>
    </location>
</feature>
<feature type="compositionally biased region" description="Polar residues" evidence="1">
    <location>
        <begin position="241"/>
        <end position="255"/>
    </location>
</feature>
<comment type="caution">
    <text evidence="2">The sequence shown here is derived from an EMBL/GenBank/DDBJ whole genome shotgun (WGS) entry which is preliminary data.</text>
</comment>
<feature type="compositionally biased region" description="Polar residues" evidence="1">
    <location>
        <begin position="303"/>
        <end position="313"/>
    </location>
</feature>
<feature type="compositionally biased region" description="Pro residues" evidence="1">
    <location>
        <begin position="213"/>
        <end position="223"/>
    </location>
</feature>
<keyword evidence="3" id="KW-1185">Reference proteome</keyword>
<feature type="region of interest" description="Disordered" evidence="1">
    <location>
        <begin position="116"/>
        <end position="313"/>
    </location>
</feature>
<accession>A0AA39X6F4</accession>
<evidence type="ECO:0000313" key="2">
    <source>
        <dbReference type="EMBL" id="KAK0628156.1"/>
    </source>
</evidence>
<feature type="compositionally biased region" description="Basic and acidic residues" evidence="1">
    <location>
        <begin position="202"/>
        <end position="212"/>
    </location>
</feature>
<dbReference type="Proteomes" id="UP001174934">
    <property type="component" value="Unassembled WGS sequence"/>
</dbReference>
<name>A0AA39X6F4_9PEZI</name>
<reference evidence="2" key="1">
    <citation type="submission" date="2023-06" db="EMBL/GenBank/DDBJ databases">
        <title>Genome-scale phylogeny and comparative genomics of the fungal order Sordariales.</title>
        <authorList>
            <consortium name="Lawrence Berkeley National Laboratory"/>
            <person name="Hensen N."/>
            <person name="Bonometti L."/>
            <person name="Westerberg I."/>
            <person name="Brannstrom I.O."/>
            <person name="Guillou S."/>
            <person name="Cros-Aarteil S."/>
            <person name="Calhoun S."/>
            <person name="Haridas S."/>
            <person name="Kuo A."/>
            <person name="Mondo S."/>
            <person name="Pangilinan J."/>
            <person name="Riley R."/>
            <person name="LaButti K."/>
            <person name="Andreopoulos B."/>
            <person name="Lipzen A."/>
            <person name="Chen C."/>
            <person name="Yanf M."/>
            <person name="Daum C."/>
            <person name="Ng V."/>
            <person name="Clum A."/>
            <person name="Steindorff A."/>
            <person name="Ohm R."/>
            <person name="Martin F."/>
            <person name="Silar P."/>
            <person name="Natvig D."/>
            <person name="Lalanne C."/>
            <person name="Gautier V."/>
            <person name="Ament-velasquez S.L."/>
            <person name="Kruys A."/>
            <person name="Hutchinson M.I."/>
            <person name="Powell A.J."/>
            <person name="Barry K."/>
            <person name="Miller A.N."/>
            <person name="Grigoriev I.V."/>
            <person name="Debuchy R."/>
            <person name="Gladieux P."/>
            <person name="Thoren M.H."/>
            <person name="Johannesson H."/>
        </authorList>
    </citation>
    <scope>NUCLEOTIDE SEQUENCE</scope>
    <source>
        <strain evidence="2">SMH3391-2</strain>
    </source>
</reference>
<feature type="compositionally biased region" description="Basic and acidic residues" evidence="1">
    <location>
        <begin position="257"/>
        <end position="270"/>
    </location>
</feature>
<proteinExistence type="predicted"/>
<protein>
    <submittedName>
        <fullName evidence="2">Uncharacterized protein</fullName>
    </submittedName>
</protein>
<evidence type="ECO:0000256" key="1">
    <source>
        <dbReference type="SAM" id="MobiDB-lite"/>
    </source>
</evidence>
<dbReference type="AlphaFoldDB" id="A0AA39X6F4"/>
<evidence type="ECO:0000313" key="3">
    <source>
        <dbReference type="Proteomes" id="UP001174934"/>
    </source>
</evidence>
<dbReference type="EMBL" id="JAULSR010000002">
    <property type="protein sequence ID" value="KAK0628156.1"/>
    <property type="molecule type" value="Genomic_DNA"/>
</dbReference>
<feature type="compositionally biased region" description="Basic and acidic residues" evidence="1">
    <location>
        <begin position="66"/>
        <end position="78"/>
    </location>
</feature>
<organism evidence="2 3">
    <name type="scientific">Bombardia bombarda</name>
    <dbReference type="NCBI Taxonomy" id="252184"/>
    <lineage>
        <taxon>Eukaryota</taxon>
        <taxon>Fungi</taxon>
        <taxon>Dikarya</taxon>
        <taxon>Ascomycota</taxon>
        <taxon>Pezizomycotina</taxon>
        <taxon>Sordariomycetes</taxon>
        <taxon>Sordariomycetidae</taxon>
        <taxon>Sordariales</taxon>
        <taxon>Lasiosphaeriaceae</taxon>
        <taxon>Bombardia</taxon>
    </lineage>
</organism>
<gene>
    <name evidence="2" type="ORF">B0T17DRAFT_614111</name>
</gene>
<sequence>MPNNRTSSSSSRLPQQAPTESTEPTPLQQYMCWLVLGGIGPPPPWPKFLRMMAACVAKQAALEAQRLEDKKTKKEAKGAKRKQQNGERSVQRIVRLGDAFLDMLIDGKTWRVKTGTKKSRMAHGGWRDITPPSAGAMAEEAENGGDGSEERQDVLLAEEGAAAKDPGPVEEEHLTEMEHPVQKEQSSPTEKKPIEVGEQPDTEERSVLDKPAEQPPPPPPPPTQEHLPAGEHQVSARQPEGPSSNSSFITGNFKGQQKADTKEKDQDKTLPHTSEACEEDVEASKAPYHHSQPTGEDLVVVVTDNSPTPDGVL</sequence>
<feature type="compositionally biased region" description="Basic and acidic residues" evidence="1">
    <location>
        <begin position="170"/>
        <end position="182"/>
    </location>
</feature>
<feature type="region of interest" description="Disordered" evidence="1">
    <location>
        <begin position="1"/>
        <end position="24"/>
    </location>
</feature>